<sequence length="100" mass="11390">MVRVTFRVNFTLLTTSPRSSEEEKYMHVCTETTHVSSASALQTEQCAQSIPLGTRQWAGSMTRWGMQTKKNYRIKGSNLKRSESESQSLLLVSLSSFRIR</sequence>
<organism evidence="1 2">
    <name type="scientific">Portunus trituberculatus</name>
    <name type="common">Swimming crab</name>
    <name type="synonym">Neptunus trituberculatus</name>
    <dbReference type="NCBI Taxonomy" id="210409"/>
    <lineage>
        <taxon>Eukaryota</taxon>
        <taxon>Metazoa</taxon>
        <taxon>Ecdysozoa</taxon>
        <taxon>Arthropoda</taxon>
        <taxon>Crustacea</taxon>
        <taxon>Multicrustacea</taxon>
        <taxon>Malacostraca</taxon>
        <taxon>Eumalacostraca</taxon>
        <taxon>Eucarida</taxon>
        <taxon>Decapoda</taxon>
        <taxon>Pleocyemata</taxon>
        <taxon>Brachyura</taxon>
        <taxon>Eubrachyura</taxon>
        <taxon>Portunoidea</taxon>
        <taxon>Portunidae</taxon>
        <taxon>Portuninae</taxon>
        <taxon>Portunus</taxon>
    </lineage>
</organism>
<keyword evidence="2" id="KW-1185">Reference proteome</keyword>
<protein>
    <submittedName>
        <fullName evidence="1">Uncharacterized protein</fullName>
    </submittedName>
</protein>
<evidence type="ECO:0000313" key="1">
    <source>
        <dbReference type="EMBL" id="MPC87020.1"/>
    </source>
</evidence>
<dbReference type="AlphaFoldDB" id="A0A5B7IQW8"/>
<accession>A0A5B7IQW8</accession>
<name>A0A5B7IQW8_PORTR</name>
<dbReference type="EMBL" id="VSRR010073301">
    <property type="protein sequence ID" value="MPC87020.1"/>
    <property type="molecule type" value="Genomic_DNA"/>
</dbReference>
<evidence type="ECO:0000313" key="2">
    <source>
        <dbReference type="Proteomes" id="UP000324222"/>
    </source>
</evidence>
<dbReference type="Proteomes" id="UP000324222">
    <property type="component" value="Unassembled WGS sequence"/>
</dbReference>
<gene>
    <name evidence="1" type="ORF">E2C01_081869</name>
</gene>
<comment type="caution">
    <text evidence="1">The sequence shown here is derived from an EMBL/GenBank/DDBJ whole genome shotgun (WGS) entry which is preliminary data.</text>
</comment>
<reference evidence="1 2" key="1">
    <citation type="submission" date="2019-05" db="EMBL/GenBank/DDBJ databases">
        <title>Another draft genome of Portunus trituberculatus and its Hox gene families provides insights of decapod evolution.</title>
        <authorList>
            <person name="Jeong J.-H."/>
            <person name="Song I."/>
            <person name="Kim S."/>
            <person name="Choi T."/>
            <person name="Kim D."/>
            <person name="Ryu S."/>
            <person name="Kim W."/>
        </authorList>
    </citation>
    <scope>NUCLEOTIDE SEQUENCE [LARGE SCALE GENOMIC DNA]</scope>
    <source>
        <tissue evidence="1">Muscle</tissue>
    </source>
</reference>
<proteinExistence type="predicted"/>